<feature type="compositionally biased region" description="Basic and acidic residues" evidence="1">
    <location>
        <begin position="46"/>
        <end position="63"/>
    </location>
</feature>
<reference evidence="2" key="2">
    <citation type="submission" date="2020-09" db="EMBL/GenBank/DDBJ databases">
        <authorList>
            <person name="Sun Q."/>
            <person name="Ohkuma M."/>
        </authorList>
    </citation>
    <scope>NUCLEOTIDE SEQUENCE</scope>
    <source>
        <strain evidence="2">JCM 3302</strain>
    </source>
</reference>
<gene>
    <name evidence="2" type="ORF">GCM10014715_84900</name>
</gene>
<protein>
    <submittedName>
        <fullName evidence="2">Uncharacterized protein</fullName>
    </submittedName>
</protein>
<evidence type="ECO:0000313" key="3">
    <source>
        <dbReference type="Proteomes" id="UP000641386"/>
    </source>
</evidence>
<organism evidence="2 3">
    <name type="scientific">Streptomyces spiralis</name>
    <dbReference type="NCBI Taxonomy" id="66376"/>
    <lineage>
        <taxon>Bacteria</taxon>
        <taxon>Bacillati</taxon>
        <taxon>Actinomycetota</taxon>
        <taxon>Actinomycetes</taxon>
        <taxon>Kitasatosporales</taxon>
        <taxon>Streptomycetaceae</taxon>
        <taxon>Streptomyces</taxon>
    </lineage>
</organism>
<proteinExistence type="predicted"/>
<name>A0A919AP80_9ACTN</name>
<evidence type="ECO:0000256" key="1">
    <source>
        <dbReference type="SAM" id="MobiDB-lite"/>
    </source>
</evidence>
<evidence type="ECO:0000313" key="2">
    <source>
        <dbReference type="EMBL" id="GHF16709.1"/>
    </source>
</evidence>
<sequence>MGEGGDGGDRRDEQWTARVAEFTAELGCAHGLSETFRGSAGGQGGEAERGDETGSGADERGSQ</sequence>
<comment type="caution">
    <text evidence="2">The sequence shown here is derived from an EMBL/GenBank/DDBJ whole genome shotgun (WGS) entry which is preliminary data.</text>
</comment>
<keyword evidence="3" id="KW-1185">Reference proteome</keyword>
<reference evidence="2" key="1">
    <citation type="journal article" date="2014" name="Int. J. Syst. Evol. Microbiol.">
        <title>Complete genome sequence of Corynebacterium casei LMG S-19264T (=DSM 44701T), isolated from a smear-ripened cheese.</title>
        <authorList>
            <consortium name="US DOE Joint Genome Institute (JGI-PGF)"/>
            <person name="Walter F."/>
            <person name="Albersmeier A."/>
            <person name="Kalinowski J."/>
            <person name="Ruckert C."/>
        </authorList>
    </citation>
    <scope>NUCLEOTIDE SEQUENCE</scope>
    <source>
        <strain evidence="2">JCM 3302</strain>
    </source>
</reference>
<dbReference type="AlphaFoldDB" id="A0A919AP80"/>
<dbReference type="Proteomes" id="UP000641386">
    <property type="component" value="Unassembled WGS sequence"/>
</dbReference>
<feature type="region of interest" description="Disordered" evidence="1">
    <location>
        <begin position="33"/>
        <end position="63"/>
    </location>
</feature>
<dbReference type="EMBL" id="BNBC01000075">
    <property type="protein sequence ID" value="GHF16709.1"/>
    <property type="molecule type" value="Genomic_DNA"/>
</dbReference>
<accession>A0A919AP80</accession>